<keyword evidence="1" id="KW-0812">Transmembrane</keyword>
<dbReference type="RefSeq" id="WP_150796060.1">
    <property type="nucleotide sequence ID" value="NZ_CABVHU010000001.1"/>
</dbReference>
<gene>
    <name evidence="2" type="ORF">PS833_00050</name>
</gene>
<feature type="transmembrane region" description="Helical" evidence="1">
    <location>
        <begin position="73"/>
        <end position="93"/>
    </location>
</feature>
<organism evidence="2 3">
    <name type="scientific">Pseudomonas fluorescens</name>
    <dbReference type="NCBI Taxonomy" id="294"/>
    <lineage>
        <taxon>Bacteria</taxon>
        <taxon>Pseudomonadati</taxon>
        <taxon>Pseudomonadota</taxon>
        <taxon>Gammaproteobacteria</taxon>
        <taxon>Pseudomonadales</taxon>
        <taxon>Pseudomonadaceae</taxon>
        <taxon>Pseudomonas</taxon>
    </lineage>
</organism>
<dbReference type="Pfam" id="PF11158">
    <property type="entry name" value="DUF2938"/>
    <property type="match status" value="1"/>
</dbReference>
<dbReference type="Proteomes" id="UP000409037">
    <property type="component" value="Unassembled WGS sequence"/>
</dbReference>
<evidence type="ECO:0000256" key="1">
    <source>
        <dbReference type="SAM" id="Phobius"/>
    </source>
</evidence>
<sequence>MASLEEVAQVILLGVGATVVMDLWMFLLKAFGVPTLNFAFVGRWVGHACQGKFAHVSIGKATPVRGEVALGWIAHYATGIAFAVLLACIEGVAWLQEPTFLPAIALGVATVAVPLFVIQPAMGAGFASSRTPTPATNCMRSLINHAVFGVGLYLAAVGIAWASK</sequence>
<dbReference type="InterPro" id="IPR021329">
    <property type="entry name" value="DUF2938"/>
</dbReference>
<name>A0A5E6ZME9_PSEFL</name>
<feature type="transmembrane region" description="Helical" evidence="1">
    <location>
        <begin position="7"/>
        <end position="27"/>
    </location>
</feature>
<proteinExistence type="predicted"/>
<accession>A0A5E6ZME9</accession>
<evidence type="ECO:0000313" key="2">
    <source>
        <dbReference type="EMBL" id="VVN65293.1"/>
    </source>
</evidence>
<keyword evidence="1" id="KW-1133">Transmembrane helix</keyword>
<dbReference type="OrthoDB" id="9812539at2"/>
<keyword evidence="1" id="KW-0472">Membrane</keyword>
<feature type="transmembrane region" description="Helical" evidence="1">
    <location>
        <begin position="100"/>
        <end position="122"/>
    </location>
</feature>
<feature type="transmembrane region" description="Helical" evidence="1">
    <location>
        <begin position="142"/>
        <end position="162"/>
    </location>
</feature>
<evidence type="ECO:0008006" key="4">
    <source>
        <dbReference type="Google" id="ProtNLM"/>
    </source>
</evidence>
<dbReference type="EMBL" id="CABVHU010000001">
    <property type="protein sequence ID" value="VVN65293.1"/>
    <property type="molecule type" value="Genomic_DNA"/>
</dbReference>
<evidence type="ECO:0000313" key="3">
    <source>
        <dbReference type="Proteomes" id="UP000409037"/>
    </source>
</evidence>
<dbReference type="AlphaFoldDB" id="A0A5E6ZME9"/>
<protein>
    <recommendedName>
        <fullName evidence="4">DUF2938 domain-containing protein</fullName>
    </recommendedName>
</protein>
<reference evidence="2 3" key="1">
    <citation type="submission" date="2019-09" db="EMBL/GenBank/DDBJ databases">
        <authorList>
            <person name="Chandra G."/>
            <person name="Truman W A."/>
        </authorList>
    </citation>
    <scope>NUCLEOTIDE SEQUENCE [LARGE SCALE GENOMIC DNA]</scope>
    <source>
        <strain evidence="2">PS833</strain>
    </source>
</reference>